<dbReference type="CDD" id="cd00229">
    <property type="entry name" value="SGNH_hydrolase"/>
    <property type="match status" value="1"/>
</dbReference>
<dbReference type="RefSeq" id="XP_033793601.1">
    <property type="nucleotide sequence ID" value="XM_033937710.1"/>
</dbReference>
<dbReference type="OrthoDB" id="9909727at2759"/>
<dbReference type="GeneID" id="117357327"/>
<dbReference type="SUPFAM" id="SSF52266">
    <property type="entry name" value="SGNH hydrolase"/>
    <property type="match status" value="1"/>
</dbReference>
<evidence type="ECO:0000313" key="3">
    <source>
        <dbReference type="RefSeq" id="XP_033793601.1"/>
    </source>
</evidence>
<feature type="region of interest" description="Disordered" evidence="1">
    <location>
        <begin position="75"/>
        <end position="104"/>
    </location>
</feature>
<evidence type="ECO:0000256" key="1">
    <source>
        <dbReference type="SAM" id="MobiDB-lite"/>
    </source>
</evidence>
<dbReference type="Gene3D" id="3.40.50.1110">
    <property type="entry name" value="SGNH hydrolase"/>
    <property type="match status" value="1"/>
</dbReference>
<organism evidence="2 3">
    <name type="scientific">Geotrypetes seraphini</name>
    <name type="common">Gaboon caecilian</name>
    <name type="synonym">Caecilia seraphini</name>
    <dbReference type="NCBI Taxonomy" id="260995"/>
    <lineage>
        <taxon>Eukaryota</taxon>
        <taxon>Metazoa</taxon>
        <taxon>Chordata</taxon>
        <taxon>Craniata</taxon>
        <taxon>Vertebrata</taxon>
        <taxon>Euteleostomi</taxon>
        <taxon>Amphibia</taxon>
        <taxon>Gymnophiona</taxon>
        <taxon>Geotrypetes</taxon>
    </lineage>
</organism>
<accession>A0A6P8R4L7</accession>
<gene>
    <name evidence="3" type="primary">LOC117357327</name>
</gene>
<evidence type="ECO:0000313" key="2">
    <source>
        <dbReference type="Proteomes" id="UP000515159"/>
    </source>
</evidence>
<protein>
    <submittedName>
        <fullName evidence="3">Elastin-like isoform X1</fullName>
    </submittedName>
</protein>
<reference evidence="3" key="1">
    <citation type="submission" date="2025-08" db="UniProtKB">
        <authorList>
            <consortium name="RefSeq"/>
        </authorList>
    </citation>
    <scope>IDENTIFICATION</scope>
</reference>
<proteinExistence type="predicted"/>
<dbReference type="AlphaFoldDB" id="A0A6P8R4L7"/>
<dbReference type="KEGG" id="gsh:117357327"/>
<name>A0A6P8R4L7_GEOSA</name>
<feature type="compositionally biased region" description="Low complexity" evidence="1">
    <location>
        <begin position="95"/>
        <end position="104"/>
    </location>
</feature>
<sequence length="605" mass="61352">MASSSRAEVCGEEEEAELSFLAGDSFAEETLEQVGVCSVEERVQPARRSKEEALRALALVGSGGHRGTCSGFLPGGGKARRKSKASGSVQGAVPAGRSSLDSSGGGASAAVASAECVSRNMPVSREVAGDIASGSGVSMGGRVGSMAAGVSEPSCSGVSGARELFSGLLAGGPGDSCGSPGALGLGRGMSAPGFMSGAGGVPAGPFPGLFSGSWSPSWGAGSWGASSSGGGLMPSVSQWGGGVPGNMGLGLMPGCSYGSGWGVPVGMPGFCFPGPASVSWSPQVACILPGGQMVQTDGLGAVGSPGVAERPGGSGAERGSALTAGAVAGGGAAVSGPSSSLMPEVAVRGGSVQASDVSSLVGTAGQGVSGVSAGVSGASTTVSSAGARSSSRRFTDASAFVEPGREGVWEMLPPSSCSYSLWIVGHSFIHWASERACIRPGGRHLGLGHLGLRVSWWGQRGMHWSQLLVLLTDLRSRTSHPDILLIHLGGNDVDALTGKDLVNRIKDDLRVVWDWFPGVLLVWSDIVPRPSRIVSRRWTRGLAKLNRQVGKWVVGHGGWQIQHDWVDVNCLGLYHTDRVHLSDVGLDLLLDDFASSCEKFLSDRS</sequence>
<dbReference type="Proteomes" id="UP000515159">
    <property type="component" value="Chromosome 3"/>
</dbReference>
<keyword evidence="2" id="KW-1185">Reference proteome</keyword>
<dbReference type="InterPro" id="IPR036514">
    <property type="entry name" value="SGNH_hydro_sf"/>
</dbReference>
<dbReference type="InParanoid" id="A0A6P8R4L7"/>